<reference evidence="2 3" key="1">
    <citation type="journal article" date="2019" name="Nat. Ecol. Evol.">
        <title>Megaphylogeny resolves global patterns of mushroom evolution.</title>
        <authorList>
            <person name="Varga T."/>
            <person name="Krizsan K."/>
            <person name="Foldi C."/>
            <person name="Dima B."/>
            <person name="Sanchez-Garcia M."/>
            <person name="Sanchez-Ramirez S."/>
            <person name="Szollosi G.J."/>
            <person name="Szarkandi J.G."/>
            <person name="Papp V."/>
            <person name="Albert L."/>
            <person name="Andreopoulos W."/>
            <person name="Angelini C."/>
            <person name="Antonin V."/>
            <person name="Barry K.W."/>
            <person name="Bougher N.L."/>
            <person name="Buchanan P."/>
            <person name="Buyck B."/>
            <person name="Bense V."/>
            <person name="Catcheside P."/>
            <person name="Chovatia M."/>
            <person name="Cooper J."/>
            <person name="Damon W."/>
            <person name="Desjardin D."/>
            <person name="Finy P."/>
            <person name="Geml J."/>
            <person name="Haridas S."/>
            <person name="Hughes K."/>
            <person name="Justo A."/>
            <person name="Karasinski D."/>
            <person name="Kautmanova I."/>
            <person name="Kiss B."/>
            <person name="Kocsube S."/>
            <person name="Kotiranta H."/>
            <person name="LaButti K.M."/>
            <person name="Lechner B.E."/>
            <person name="Liimatainen K."/>
            <person name="Lipzen A."/>
            <person name="Lukacs Z."/>
            <person name="Mihaltcheva S."/>
            <person name="Morgado L.N."/>
            <person name="Niskanen T."/>
            <person name="Noordeloos M.E."/>
            <person name="Ohm R.A."/>
            <person name="Ortiz-Santana B."/>
            <person name="Ovrebo C."/>
            <person name="Racz N."/>
            <person name="Riley R."/>
            <person name="Savchenko A."/>
            <person name="Shiryaev A."/>
            <person name="Soop K."/>
            <person name="Spirin V."/>
            <person name="Szebenyi C."/>
            <person name="Tomsovsky M."/>
            <person name="Tulloss R.E."/>
            <person name="Uehling J."/>
            <person name="Grigoriev I.V."/>
            <person name="Vagvolgyi C."/>
            <person name="Papp T."/>
            <person name="Martin F.M."/>
            <person name="Miettinen O."/>
            <person name="Hibbett D.S."/>
            <person name="Nagy L.G."/>
        </authorList>
    </citation>
    <scope>NUCLEOTIDE SEQUENCE [LARGE SCALE GENOMIC DNA]</scope>
    <source>
        <strain evidence="2 3">FP101781</strain>
    </source>
</reference>
<name>A0A4Y7T785_COPMI</name>
<sequence>MARVRWPNGSVIRKAISSVTIWQSTARSAGATSHNRHLRAPFNDGDEARPLPCGGFSEDQAQSGEMSIPQLIMSCSVPYGLRQKAGLEDYPEIRFRSYLLATSSIGRSDEQLFAGRGLAI</sequence>
<organism evidence="2 3">
    <name type="scientific">Coprinellus micaceus</name>
    <name type="common">Glistening ink-cap mushroom</name>
    <name type="synonym">Coprinus micaceus</name>
    <dbReference type="NCBI Taxonomy" id="71717"/>
    <lineage>
        <taxon>Eukaryota</taxon>
        <taxon>Fungi</taxon>
        <taxon>Dikarya</taxon>
        <taxon>Basidiomycota</taxon>
        <taxon>Agaricomycotina</taxon>
        <taxon>Agaricomycetes</taxon>
        <taxon>Agaricomycetidae</taxon>
        <taxon>Agaricales</taxon>
        <taxon>Agaricineae</taxon>
        <taxon>Psathyrellaceae</taxon>
        <taxon>Coprinellus</taxon>
    </lineage>
</organism>
<evidence type="ECO:0000313" key="3">
    <source>
        <dbReference type="Proteomes" id="UP000298030"/>
    </source>
</evidence>
<gene>
    <name evidence="2" type="ORF">FA13DRAFT_1734312</name>
</gene>
<proteinExistence type="predicted"/>
<dbReference type="EMBL" id="QPFP01000025">
    <property type="protein sequence ID" value="TEB29970.1"/>
    <property type="molecule type" value="Genomic_DNA"/>
</dbReference>
<comment type="caution">
    <text evidence="2">The sequence shown here is derived from an EMBL/GenBank/DDBJ whole genome shotgun (WGS) entry which is preliminary data.</text>
</comment>
<evidence type="ECO:0000256" key="1">
    <source>
        <dbReference type="SAM" id="MobiDB-lite"/>
    </source>
</evidence>
<dbReference type="Proteomes" id="UP000298030">
    <property type="component" value="Unassembled WGS sequence"/>
</dbReference>
<evidence type="ECO:0000313" key="2">
    <source>
        <dbReference type="EMBL" id="TEB29970.1"/>
    </source>
</evidence>
<feature type="region of interest" description="Disordered" evidence="1">
    <location>
        <begin position="29"/>
        <end position="62"/>
    </location>
</feature>
<dbReference type="AlphaFoldDB" id="A0A4Y7T785"/>
<accession>A0A4Y7T785</accession>
<protein>
    <submittedName>
        <fullName evidence="2">Uncharacterized protein</fullName>
    </submittedName>
</protein>
<keyword evidence="3" id="KW-1185">Reference proteome</keyword>